<dbReference type="PROSITE" id="PS00941">
    <property type="entry name" value="CARBOXYLESTERASE_B_2"/>
    <property type="match status" value="1"/>
</dbReference>
<feature type="domain" description="Carboxylesterase type B" evidence="6">
    <location>
        <begin position="46"/>
        <end position="155"/>
    </location>
</feature>
<dbReference type="InParanoid" id="F4X7E2"/>
<proteinExistence type="inferred from homology"/>
<dbReference type="eggNOG" id="KOG1516">
    <property type="taxonomic scope" value="Eukaryota"/>
</dbReference>
<keyword evidence="3" id="KW-0325">Glycoprotein</keyword>
<dbReference type="Pfam" id="PF00135">
    <property type="entry name" value="COesterase"/>
    <property type="match status" value="1"/>
</dbReference>
<evidence type="ECO:0000256" key="4">
    <source>
        <dbReference type="SAM" id="MobiDB-lite"/>
    </source>
</evidence>
<reference evidence="7" key="1">
    <citation type="submission" date="2011-02" db="EMBL/GenBank/DDBJ databases">
        <title>The genome of the leaf-cutting ant Acromyrmex echinatior suggests key adaptations to social evolution and fungus farming.</title>
        <authorList>
            <person name="Nygaard S."/>
            <person name="Zhang G."/>
        </authorList>
    </citation>
    <scope>NUCLEOTIDE SEQUENCE</scope>
</reference>
<comment type="similarity">
    <text evidence="1">Belongs to the type-B carboxylesterase/lipase family.</text>
</comment>
<gene>
    <name evidence="7" type="ORF">G5I_14317</name>
</gene>
<protein>
    <submittedName>
        <fullName evidence="7">Neuroligin-1</fullName>
    </submittedName>
</protein>
<dbReference type="InterPro" id="IPR051093">
    <property type="entry name" value="Neuroligin/BSAL"/>
</dbReference>
<dbReference type="STRING" id="103372.F4X7E2"/>
<dbReference type="InterPro" id="IPR002018">
    <property type="entry name" value="CarbesteraseB"/>
</dbReference>
<evidence type="ECO:0000259" key="6">
    <source>
        <dbReference type="Pfam" id="PF00135"/>
    </source>
</evidence>
<evidence type="ECO:0000256" key="1">
    <source>
        <dbReference type="ARBA" id="ARBA00005964"/>
    </source>
</evidence>
<keyword evidence="2 5" id="KW-0732">Signal</keyword>
<evidence type="ECO:0000256" key="2">
    <source>
        <dbReference type="ARBA" id="ARBA00022729"/>
    </source>
</evidence>
<dbReference type="Gene3D" id="3.40.50.1820">
    <property type="entry name" value="alpha/beta hydrolase"/>
    <property type="match status" value="1"/>
</dbReference>
<accession>F4X7E2</accession>
<name>F4X7E2_ACREC</name>
<dbReference type="SUPFAM" id="SSF53474">
    <property type="entry name" value="alpha/beta-Hydrolases"/>
    <property type="match status" value="1"/>
</dbReference>
<dbReference type="AlphaFoldDB" id="F4X7E2"/>
<evidence type="ECO:0000256" key="5">
    <source>
        <dbReference type="SAM" id="SignalP"/>
    </source>
</evidence>
<feature type="region of interest" description="Disordered" evidence="4">
    <location>
        <begin position="252"/>
        <end position="298"/>
    </location>
</feature>
<dbReference type="InterPro" id="IPR029058">
    <property type="entry name" value="AB_hydrolase_fold"/>
</dbReference>
<dbReference type="EMBL" id="GL888830">
    <property type="protein sequence ID" value="EGI57631.1"/>
    <property type="molecule type" value="Genomic_DNA"/>
</dbReference>
<keyword evidence="8" id="KW-1185">Reference proteome</keyword>
<dbReference type="PANTHER" id="PTHR43903">
    <property type="entry name" value="NEUROLIGIN"/>
    <property type="match status" value="1"/>
</dbReference>
<dbReference type="OrthoDB" id="3200163at2759"/>
<evidence type="ECO:0000313" key="7">
    <source>
        <dbReference type="EMBL" id="EGI57631.1"/>
    </source>
</evidence>
<feature type="signal peptide" evidence="5">
    <location>
        <begin position="1"/>
        <end position="19"/>
    </location>
</feature>
<organism evidence="8">
    <name type="scientific">Acromyrmex echinatior</name>
    <name type="common">Panamanian leafcutter ant</name>
    <name type="synonym">Acromyrmex octospinosus echinatior</name>
    <dbReference type="NCBI Taxonomy" id="103372"/>
    <lineage>
        <taxon>Eukaryota</taxon>
        <taxon>Metazoa</taxon>
        <taxon>Ecdysozoa</taxon>
        <taxon>Arthropoda</taxon>
        <taxon>Hexapoda</taxon>
        <taxon>Insecta</taxon>
        <taxon>Pterygota</taxon>
        <taxon>Neoptera</taxon>
        <taxon>Endopterygota</taxon>
        <taxon>Hymenoptera</taxon>
        <taxon>Apocrita</taxon>
        <taxon>Aculeata</taxon>
        <taxon>Formicoidea</taxon>
        <taxon>Formicidae</taxon>
        <taxon>Myrmicinae</taxon>
        <taxon>Acromyrmex</taxon>
    </lineage>
</organism>
<dbReference type="Proteomes" id="UP000007755">
    <property type="component" value="Unassembled WGS sequence"/>
</dbReference>
<evidence type="ECO:0000313" key="8">
    <source>
        <dbReference type="Proteomes" id="UP000007755"/>
    </source>
</evidence>
<evidence type="ECO:0000256" key="3">
    <source>
        <dbReference type="ARBA" id="ARBA00023180"/>
    </source>
</evidence>
<feature type="chain" id="PRO_5003324144" evidence="5">
    <location>
        <begin position="20"/>
        <end position="298"/>
    </location>
</feature>
<dbReference type="InterPro" id="IPR019819">
    <property type="entry name" value="Carboxylesterase_B_CS"/>
</dbReference>
<sequence>MLRIELVGLLLLACTQILTEHRDHRESRDQYGYHHRFHDLQERITREVRVKEGRLRGMVIQPRTNYNLQLVDVFLGVPYAEPPVGSFRFSPPRSPQPWRGVRQSQEFAPVCPQVLPNLREEVKPGRYEYLERHLPYLRNQSEDCLYLNIYAPHQAEGNFDKQDPEILGKTFISDNLRLRKKFRSPGSSIRSPRYEQRSKEIGFVTSESETVRFRQFRVLEFREIHVRPQRLRLMARVAKVAPETATARVERALDDGREIQRKKKEKEGRPKERERAKERKSERLKIEESDEMMVAPNH</sequence>
<feature type="compositionally biased region" description="Basic and acidic residues" evidence="4">
    <location>
        <begin position="252"/>
        <end position="287"/>
    </location>
</feature>